<keyword evidence="2" id="KW-0732">Signal</keyword>
<gene>
    <name evidence="3" type="ORF">Ocin01_00739</name>
</gene>
<organism evidence="3 4">
    <name type="scientific">Orchesella cincta</name>
    <name type="common">Springtail</name>
    <name type="synonym">Podura cincta</name>
    <dbReference type="NCBI Taxonomy" id="48709"/>
    <lineage>
        <taxon>Eukaryota</taxon>
        <taxon>Metazoa</taxon>
        <taxon>Ecdysozoa</taxon>
        <taxon>Arthropoda</taxon>
        <taxon>Hexapoda</taxon>
        <taxon>Collembola</taxon>
        <taxon>Entomobryomorpha</taxon>
        <taxon>Entomobryoidea</taxon>
        <taxon>Orchesellidae</taxon>
        <taxon>Orchesellinae</taxon>
        <taxon>Orchesella</taxon>
    </lineage>
</organism>
<sequence length="182" mass="20880">MRIPYFSICVFLWFGSDVLVQAEEPQPDQKGEADNSHTADQSGKFGFSFQLGEVDEPSGWGGGWDPVPQHQPKGWGGWEPEKPKGWGWEAPKVKGWGWQPEKPKGWGWEQPKGWHAPKGWRPPKKGRRHRRRRPKKGWGRRPKKGKGGLRFIPPSIKLLRPKIKISPPRLIFKGPKLRFVKG</sequence>
<dbReference type="AlphaFoldDB" id="A0A1D2NKZ7"/>
<feature type="signal peptide" evidence="2">
    <location>
        <begin position="1"/>
        <end position="22"/>
    </location>
</feature>
<protein>
    <submittedName>
        <fullName evidence="3">Uncharacterized protein</fullName>
    </submittedName>
</protein>
<name>A0A1D2NKZ7_ORCCI</name>
<dbReference type="Proteomes" id="UP000094527">
    <property type="component" value="Unassembled WGS sequence"/>
</dbReference>
<feature type="region of interest" description="Disordered" evidence="1">
    <location>
        <begin position="24"/>
        <end position="152"/>
    </location>
</feature>
<reference evidence="3 4" key="1">
    <citation type="journal article" date="2016" name="Genome Biol. Evol.">
        <title>Gene Family Evolution Reflects Adaptation to Soil Environmental Stressors in the Genome of the Collembolan Orchesella cincta.</title>
        <authorList>
            <person name="Faddeeva-Vakhrusheva A."/>
            <person name="Derks M.F."/>
            <person name="Anvar S.Y."/>
            <person name="Agamennone V."/>
            <person name="Suring W."/>
            <person name="Smit S."/>
            <person name="van Straalen N.M."/>
            <person name="Roelofs D."/>
        </authorList>
    </citation>
    <scope>NUCLEOTIDE SEQUENCE [LARGE SCALE GENOMIC DNA]</scope>
    <source>
        <tissue evidence="3">Mixed pool</tissue>
    </source>
</reference>
<proteinExistence type="predicted"/>
<feature type="compositionally biased region" description="Basic and acidic residues" evidence="1">
    <location>
        <begin position="27"/>
        <end position="37"/>
    </location>
</feature>
<evidence type="ECO:0000256" key="1">
    <source>
        <dbReference type="SAM" id="MobiDB-lite"/>
    </source>
</evidence>
<evidence type="ECO:0000256" key="2">
    <source>
        <dbReference type="SAM" id="SignalP"/>
    </source>
</evidence>
<evidence type="ECO:0000313" key="3">
    <source>
        <dbReference type="EMBL" id="ODN05924.1"/>
    </source>
</evidence>
<dbReference type="EMBL" id="LJIJ01000013">
    <property type="protein sequence ID" value="ODN05924.1"/>
    <property type="molecule type" value="Genomic_DNA"/>
</dbReference>
<keyword evidence="4" id="KW-1185">Reference proteome</keyword>
<feature type="compositionally biased region" description="Basic residues" evidence="1">
    <location>
        <begin position="121"/>
        <end position="147"/>
    </location>
</feature>
<comment type="caution">
    <text evidence="3">The sequence shown here is derived from an EMBL/GenBank/DDBJ whole genome shotgun (WGS) entry which is preliminary data.</text>
</comment>
<feature type="chain" id="PRO_5008905696" evidence="2">
    <location>
        <begin position="23"/>
        <end position="182"/>
    </location>
</feature>
<evidence type="ECO:0000313" key="4">
    <source>
        <dbReference type="Proteomes" id="UP000094527"/>
    </source>
</evidence>
<accession>A0A1D2NKZ7</accession>